<feature type="compositionally biased region" description="Basic and acidic residues" evidence="1">
    <location>
        <begin position="13"/>
        <end position="27"/>
    </location>
</feature>
<feature type="region of interest" description="Disordered" evidence="1">
    <location>
        <begin position="692"/>
        <end position="735"/>
    </location>
</feature>
<keyword evidence="3" id="KW-1185">Reference proteome</keyword>
<feature type="region of interest" description="Disordered" evidence="1">
    <location>
        <begin position="255"/>
        <end position="299"/>
    </location>
</feature>
<sequence length="876" mass="95351">MTLKRSLSSKLKSTIDKTKRHLKETLKKSNSSNSIRSSSNSVNNISFHSSANSEYNDKSDNLNELESNNLIQSSISLCSPKLKQDQDQFHIQYPSTHEDLFDEDSGDETKDSNLLEFSTGGNKTSSNNNYNTEHEQNVLMTPVSDIDYFSSKGSMLVLPTFSDTVKSPSIMQQIFINSNNTNSMSSSIPTSCCNNNNETGNPRNSISSANSRHKKSSVTSLHNHSNSISSKNSSIQISTRNSQILQNAFNDKRSSLISDENNSPLINNNKSTSISATNSTGNISPTANDSSGNGLGSATGNLVRAHSIISNGSHRKSLPTSRISRPSTPKNFSQDSQIDIIANTVSPLNQMQIPTPTSGVILLPDNRLDESIPPCAIEDSHMDIPITLSDLQSVTLSSSTVNSNNNSSLNTSVINSNNNSSLADGNAIVSRPCSRSSSLTTNMLANNANNANNGNSDPGSLSSVTFPNIESALIESTSSFNSQHIISPLATSFSQSQQQLQHEQQNFPLYEEINSSEQLVPDSAEINKTNGVRLSSKSVTAFDSNISNSSNPVPFAQAVSSTLASSVNISPTSLKDSNINSKINNALLPTIPDTEYDDSKTITSAKTAIYSNSQQDEETRDVMKESYHETQMKEMADLKYLEEKSDSHDKDDISADNDDFNLADTSMATITSENVLPPSSIRIDETDNTLLNNINRPSLVGPSTSDVTDSTTAGSSPSSSTTPPTTPFSSGTADSFTINNNNNGSILIHKNSIISLTNQDNSDLVIKCSQSKEELIDSNPPEFKSNNPSSVFTKTKQIDHFDKNLSAKKNDELAEVMALNILDQIDENQNENYFDYEFNNNNKIMNNKIINGQFGELATFKKENILRSKSIFKKFK</sequence>
<reference evidence="2" key="1">
    <citation type="submission" date="2023-04" db="EMBL/GenBank/DDBJ databases">
        <title>Candida boidinii NBRC 10035.</title>
        <authorList>
            <person name="Ichikawa N."/>
            <person name="Sato H."/>
            <person name="Tonouchi N."/>
        </authorList>
    </citation>
    <scope>NUCLEOTIDE SEQUENCE</scope>
    <source>
        <strain evidence="2">NBRC 10035</strain>
    </source>
</reference>
<evidence type="ECO:0000313" key="3">
    <source>
        <dbReference type="Proteomes" id="UP001165120"/>
    </source>
</evidence>
<feature type="compositionally biased region" description="Low complexity" evidence="1">
    <location>
        <begin position="708"/>
        <end position="733"/>
    </location>
</feature>
<dbReference type="AlphaFoldDB" id="A0A9W6SWG3"/>
<feature type="compositionally biased region" description="Low complexity" evidence="1">
    <location>
        <begin position="181"/>
        <end position="194"/>
    </location>
</feature>
<evidence type="ECO:0000256" key="1">
    <source>
        <dbReference type="SAM" id="MobiDB-lite"/>
    </source>
</evidence>
<feature type="region of interest" description="Disordered" evidence="1">
    <location>
        <begin position="312"/>
        <end position="333"/>
    </location>
</feature>
<dbReference type="Proteomes" id="UP001165120">
    <property type="component" value="Unassembled WGS sequence"/>
</dbReference>
<dbReference type="EMBL" id="BSXN01000235">
    <property type="protein sequence ID" value="GME67714.1"/>
    <property type="molecule type" value="Genomic_DNA"/>
</dbReference>
<protein>
    <submittedName>
        <fullName evidence="2">Unnamed protein product</fullName>
    </submittedName>
</protein>
<accession>A0A9W6SWG3</accession>
<proteinExistence type="predicted"/>
<organism evidence="2 3">
    <name type="scientific">Candida boidinii</name>
    <name type="common">Yeast</name>
    <dbReference type="NCBI Taxonomy" id="5477"/>
    <lineage>
        <taxon>Eukaryota</taxon>
        <taxon>Fungi</taxon>
        <taxon>Dikarya</taxon>
        <taxon>Ascomycota</taxon>
        <taxon>Saccharomycotina</taxon>
        <taxon>Pichiomycetes</taxon>
        <taxon>Pichiales</taxon>
        <taxon>Pichiaceae</taxon>
        <taxon>Ogataea</taxon>
        <taxon>Ogataea/Candida clade</taxon>
    </lineage>
</organism>
<evidence type="ECO:0000313" key="2">
    <source>
        <dbReference type="EMBL" id="GME67714.1"/>
    </source>
</evidence>
<feature type="region of interest" description="Disordered" evidence="1">
    <location>
        <begin position="1"/>
        <end position="44"/>
    </location>
</feature>
<feature type="compositionally biased region" description="Polar residues" evidence="1">
    <location>
        <begin position="195"/>
        <end position="210"/>
    </location>
</feature>
<feature type="compositionally biased region" description="Low complexity" evidence="1">
    <location>
        <begin position="29"/>
        <end position="44"/>
    </location>
</feature>
<feature type="compositionally biased region" description="Low complexity" evidence="1">
    <location>
        <begin position="1"/>
        <end position="12"/>
    </location>
</feature>
<feature type="region of interest" description="Disordered" evidence="1">
    <location>
        <begin position="181"/>
        <end position="235"/>
    </location>
</feature>
<gene>
    <name evidence="2" type="ORF">Cboi02_000109000</name>
</gene>
<comment type="caution">
    <text evidence="2">The sequence shown here is derived from an EMBL/GenBank/DDBJ whole genome shotgun (WGS) entry which is preliminary data.</text>
</comment>
<feature type="compositionally biased region" description="Polar residues" evidence="1">
    <location>
        <begin position="692"/>
        <end position="707"/>
    </location>
</feature>
<name>A0A9W6SWG3_CANBO</name>
<feature type="compositionally biased region" description="Low complexity" evidence="1">
    <location>
        <begin position="220"/>
        <end position="235"/>
    </location>
</feature>